<protein>
    <submittedName>
        <fullName evidence="2">Uncharacterized protein</fullName>
    </submittedName>
</protein>
<name>A0A8X6FZ66_TRICU</name>
<dbReference type="EMBL" id="BMAO01003857">
    <property type="protein sequence ID" value="GFQ90674.1"/>
    <property type="molecule type" value="Genomic_DNA"/>
</dbReference>
<feature type="compositionally biased region" description="Basic and acidic residues" evidence="1">
    <location>
        <begin position="43"/>
        <end position="67"/>
    </location>
</feature>
<evidence type="ECO:0000313" key="2">
    <source>
        <dbReference type="EMBL" id="GFQ90674.1"/>
    </source>
</evidence>
<evidence type="ECO:0000256" key="1">
    <source>
        <dbReference type="SAM" id="MobiDB-lite"/>
    </source>
</evidence>
<reference evidence="2" key="1">
    <citation type="submission" date="2020-07" db="EMBL/GenBank/DDBJ databases">
        <title>Multicomponent nature underlies the extraordinary mechanical properties of spider dragline silk.</title>
        <authorList>
            <person name="Kono N."/>
            <person name="Nakamura H."/>
            <person name="Mori M."/>
            <person name="Yoshida Y."/>
            <person name="Ohtoshi R."/>
            <person name="Malay A.D."/>
            <person name="Moran D.A.P."/>
            <person name="Tomita M."/>
            <person name="Numata K."/>
            <person name="Arakawa K."/>
        </authorList>
    </citation>
    <scope>NUCLEOTIDE SEQUENCE</scope>
</reference>
<evidence type="ECO:0000313" key="3">
    <source>
        <dbReference type="Proteomes" id="UP000887116"/>
    </source>
</evidence>
<proteinExistence type="predicted"/>
<keyword evidence="3" id="KW-1185">Reference proteome</keyword>
<dbReference type="AlphaFoldDB" id="A0A8X6FZ66"/>
<organism evidence="2 3">
    <name type="scientific">Trichonephila clavata</name>
    <name type="common">Joro spider</name>
    <name type="synonym">Nephila clavata</name>
    <dbReference type="NCBI Taxonomy" id="2740835"/>
    <lineage>
        <taxon>Eukaryota</taxon>
        <taxon>Metazoa</taxon>
        <taxon>Ecdysozoa</taxon>
        <taxon>Arthropoda</taxon>
        <taxon>Chelicerata</taxon>
        <taxon>Arachnida</taxon>
        <taxon>Araneae</taxon>
        <taxon>Araneomorphae</taxon>
        <taxon>Entelegynae</taxon>
        <taxon>Araneoidea</taxon>
        <taxon>Nephilidae</taxon>
        <taxon>Trichonephila</taxon>
    </lineage>
</organism>
<sequence>MDSEDKQVGEETEIEPQVGKTDSKPRKLRAAPTRNRFGRATQKKYEELPKESIKTENAEDNEKTVNQ</sequence>
<comment type="caution">
    <text evidence="2">The sequence shown here is derived from an EMBL/GenBank/DDBJ whole genome shotgun (WGS) entry which is preliminary data.</text>
</comment>
<dbReference type="Proteomes" id="UP000887116">
    <property type="component" value="Unassembled WGS sequence"/>
</dbReference>
<feature type="region of interest" description="Disordered" evidence="1">
    <location>
        <begin position="1"/>
        <end position="67"/>
    </location>
</feature>
<accession>A0A8X6FZ66</accession>
<gene>
    <name evidence="2" type="ORF">TNCT_295501</name>
</gene>